<dbReference type="InterPro" id="IPR014748">
    <property type="entry name" value="Enoyl-CoA_hydra_C"/>
</dbReference>
<dbReference type="Pfam" id="PF00378">
    <property type="entry name" value="ECH_1"/>
    <property type="match status" value="1"/>
</dbReference>
<dbReference type="PANTHER" id="PTHR11941">
    <property type="entry name" value="ENOYL-COA HYDRATASE-RELATED"/>
    <property type="match status" value="1"/>
</dbReference>
<sequence length="264" mass="28831">MQSTQTDHLMIKKENGIMNITLNRPESLNAFSTEMISGLSEAVREAGSDDTVRAVTISGSGRAFSAGGDVKRMGSNTPMDTYAHIGNLNRLILSMKELEKPIIAIVHGYAAGAGFNLAMACDLILAEDTSKFIMSFSKVGLISDGGGLYFLTRQIGPYRAKELMFNAEPITAEEAHQLGIVNHVYPAAELEEKAGEFVRRIAEGPSSAYGFIKKIADQSLNANLEEILEQERITQATVATSEEHREGVAAFKEKRQPDFKNSRQ</sequence>
<name>A0ABV7A9U6_9BACI</name>
<gene>
    <name evidence="5" type="ORF">ACFODW_15170</name>
</gene>
<feature type="compositionally biased region" description="Basic and acidic residues" evidence="4">
    <location>
        <begin position="241"/>
        <end position="264"/>
    </location>
</feature>
<comment type="caution">
    <text evidence="5">The sequence shown here is derived from an EMBL/GenBank/DDBJ whole genome shotgun (WGS) entry which is preliminary data.</text>
</comment>
<dbReference type="PROSITE" id="PS00166">
    <property type="entry name" value="ENOYL_COA_HYDRATASE"/>
    <property type="match status" value="1"/>
</dbReference>
<reference evidence="6" key="1">
    <citation type="journal article" date="2019" name="Int. J. Syst. Evol. Microbiol.">
        <title>The Global Catalogue of Microorganisms (GCM) 10K type strain sequencing project: providing services to taxonomists for standard genome sequencing and annotation.</title>
        <authorList>
            <consortium name="The Broad Institute Genomics Platform"/>
            <consortium name="The Broad Institute Genome Sequencing Center for Infectious Disease"/>
            <person name="Wu L."/>
            <person name="Ma J."/>
        </authorList>
    </citation>
    <scope>NUCLEOTIDE SEQUENCE [LARGE SCALE GENOMIC DNA]</scope>
    <source>
        <strain evidence="6">KCTC 13193</strain>
    </source>
</reference>
<proteinExistence type="inferred from homology"/>
<evidence type="ECO:0000256" key="4">
    <source>
        <dbReference type="SAM" id="MobiDB-lite"/>
    </source>
</evidence>
<dbReference type="Proteomes" id="UP001595387">
    <property type="component" value="Unassembled WGS sequence"/>
</dbReference>
<evidence type="ECO:0000256" key="3">
    <source>
        <dbReference type="RuleBase" id="RU003707"/>
    </source>
</evidence>
<protein>
    <submittedName>
        <fullName evidence="5">Enoyl-CoA hydratase/isomerase family protein</fullName>
    </submittedName>
</protein>
<organism evidence="5 6">
    <name type="scientific">Virgibacillus sediminis</name>
    <dbReference type="NCBI Taxonomy" id="202260"/>
    <lineage>
        <taxon>Bacteria</taxon>
        <taxon>Bacillati</taxon>
        <taxon>Bacillota</taxon>
        <taxon>Bacilli</taxon>
        <taxon>Bacillales</taxon>
        <taxon>Bacillaceae</taxon>
        <taxon>Virgibacillus</taxon>
    </lineage>
</organism>
<dbReference type="InterPro" id="IPR001753">
    <property type="entry name" value="Enoyl-CoA_hydra/iso"/>
</dbReference>
<comment type="similarity">
    <text evidence="1 3">Belongs to the enoyl-CoA hydratase/isomerase family.</text>
</comment>
<feature type="region of interest" description="Disordered" evidence="4">
    <location>
        <begin position="239"/>
        <end position="264"/>
    </location>
</feature>
<dbReference type="CDD" id="cd06558">
    <property type="entry name" value="crotonase-like"/>
    <property type="match status" value="1"/>
</dbReference>
<evidence type="ECO:0000256" key="1">
    <source>
        <dbReference type="ARBA" id="ARBA00005254"/>
    </source>
</evidence>
<dbReference type="EMBL" id="JBHRRZ010000038">
    <property type="protein sequence ID" value="MFC2949661.1"/>
    <property type="molecule type" value="Genomic_DNA"/>
</dbReference>
<dbReference type="SUPFAM" id="SSF52096">
    <property type="entry name" value="ClpP/crotonase"/>
    <property type="match status" value="1"/>
</dbReference>
<dbReference type="Gene3D" id="3.90.226.10">
    <property type="entry name" value="2-enoyl-CoA Hydratase, Chain A, domain 1"/>
    <property type="match status" value="1"/>
</dbReference>
<evidence type="ECO:0000313" key="6">
    <source>
        <dbReference type="Proteomes" id="UP001595387"/>
    </source>
</evidence>
<evidence type="ECO:0000256" key="2">
    <source>
        <dbReference type="ARBA" id="ARBA00023239"/>
    </source>
</evidence>
<dbReference type="Gene3D" id="1.10.12.10">
    <property type="entry name" value="Lyase 2-enoyl-coa Hydratase, Chain A, domain 2"/>
    <property type="match status" value="1"/>
</dbReference>
<dbReference type="RefSeq" id="WP_390307632.1">
    <property type="nucleotide sequence ID" value="NZ_JBHRRZ010000038.1"/>
</dbReference>
<dbReference type="InterPro" id="IPR018376">
    <property type="entry name" value="Enoyl-CoA_hyd/isom_CS"/>
</dbReference>
<evidence type="ECO:0000313" key="5">
    <source>
        <dbReference type="EMBL" id="MFC2949661.1"/>
    </source>
</evidence>
<keyword evidence="6" id="KW-1185">Reference proteome</keyword>
<accession>A0ABV7A9U6</accession>
<dbReference type="InterPro" id="IPR029045">
    <property type="entry name" value="ClpP/crotonase-like_dom_sf"/>
</dbReference>
<dbReference type="PANTHER" id="PTHR11941:SF133">
    <property type="entry name" value="1,2-EPOXYPHENYLACETYL-COA ISOMERASE"/>
    <property type="match status" value="1"/>
</dbReference>
<keyword evidence="2" id="KW-0456">Lyase</keyword>